<dbReference type="EMBL" id="KB405056">
    <property type="protein sequence ID" value="EMF58456.1"/>
    <property type="molecule type" value="Genomic_DNA"/>
</dbReference>
<accession>M3EPM1</accession>
<name>M3EPM1_9ACTN</name>
<evidence type="ECO:0000256" key="1">
    <source>
        <dbReference type="SAM" id="MobiDB-lite"/>
    </source>
</evidence>
<gene>
    <name evidence="2" type="ORF">SBD_1128</name>
</gene>
<proteinExistence type="predicted"/>
<reference evidence="3" key="1">
    <citation type="journal article" date="2013" name="Genome Announc.">
        <title>Draft Genome Sequence of Streptomyces bottropensis ATCC 25435, a Bottromycin-Producing Actinomycete.</title>
        <authorList>
            <person name="Zhang H."/>
            <person name="Zhou W."/>
            <person name="Zhuang Y."/>
            <person name="Liang X."/>
            <person name="Liu T."/>
        </authorList>
    </citation>
    <scope>NUCLEOTIDE SEQUENCE [LARGE SCALE GENOMIC DNA]</scope>
    <source>
        <strain evidence="3">ATCC 25435</strain>
    </source>
</reference>
<sequence length="39" mass="3755">MAPLRTGRTARTGLAGPAGGPVEGNPRAVSGVPIAGGER</sequence>
<evidence type="ECO:0000313" key="3">
    <source>
        <dbReference type="Proteomes" id="UP000030760"/>
    </source>
</evidence>
<feature type="region of interest" description="Disordered" evidence="1">
    <location>
        <begin position="1"/>
        <end position="39"/>
    </location>
</feature>
<protein>
    <submittedName>
        <fullName evidence="2">Uncharacterized protein</fullName>
    </submittedName>
</protein>
<organism evidence="2 3">
    <name type="scientific">Streptomyces bottropensis ATCC 25435</name>
    <dbReference type="NCBI Taxonomy" id="1054862"/>
    <lineage>
        <taxon>Bacteria</taxon>
        <taxon>Bacillati</taxon>
        <taxon>Actinomycetota</taxon>
        <taxon>Actinomycetes</taxon>
        <taxon>Kitasatosporales</taxon>
        <taxon>Streptomycetaceae</taxon>
        <taxon>Streptomyces</taxon>
    </lineage>
</organism>
<dbReference type="Proteomes" id="UP000030760">
    <property type="component" value="Unassembled WGS sequence"/>
</dbReference>
<dbReference type="AlphaFoldDB" id="M3EPM1"/>
<evidence type="ECO:0000313" key="2">
    <source>
        <dbReference type="EMBL" id="EMF58456.1"/>
    </source>
</evidence>